<dbReference type="Proteomes" id="UP000576225">
    <property type="component" value="Unassembled WGS sequence"/>
</dbReference>
<evidence type="ECO:0000256" key="3">
    <source>
        <dbReference type="ARBA" id="ARBA00022618"/>
    </source>
</evidence>
<evidence type="ECO:0000256" key="6">
    <source>
        <dbReference type="ARBA" id="ARBA00023136"/>
    </source>
</evidence>
<reference evidence="10 13" key="2">
    <citation type="submission" date="2020-04" db="EMBL/GenBank/DDBJ databases">
        <authorList>
            <person name="Hitch T.C.A."/>
            <person name="Wylensek D."/>
            <person name="Clavel T."/>
        </authorList>
    </citation>
    <scope>NUCLEOTIDE SEQUENCE [LARGE SCALE GENOMIC DNA]</scope>
    <source>
        <strain evidence="10 13">COR2-253-APC-1A</strain>
    </source>
</reference>
<evidence type="ECO:0000256" key="5">
    <source>
        <dbReference type="ARBA" id="ARBA00022989"/>
    </source>
</evidence>
<proteinExistence type="predicted"/>
<evidence type="ECO:0000313" key="12">
    <source>
        <dbReference type="Proteomes" id="UP000245959"/>
    </source>
</evidence>
<evidence type="ECO:0000259" key="9">
    <source>
        <dbReference type="PROSITE" id="PS51779"/>
    </source>
</evidence>
<comment type="caution">
    <text evidence="11">The sequence shown here is derived from an EMBL/GenBank/DDBJ whole genome shotgun (WGS) entry which is preliminary data.</text>
</comment>
<dbReference type="Proteomes" id="UP000245959">
    <property type="component" value="Unassembled WGS sequence"/>
</dbReference>
<dbReference type="GO" id="GO:0016020">
    <property type="term" value="C:membrane"/>
    <property type="evidence" value="ECO:0007669"/>
    <property type="project" value="UniProtKB-SubCell"/>
</dbReference>
<feature type="transmembrane region" description="Helical" evidence="8">
    <location>
        <begin position="31"/>
        <end position="51"/>
    </location>
</feature>
<evidence type="ECO:0000256" key="4">
    <source>
        <dbReference type="ARBA" id="ARBA00022692"/>
    </source>
</evidence>
<dbReference type="EMBL" id="JABAEW010000047">
    <property type="protein sequence ID" value="NMD88470.1"/>
    <property type="molecule type" value="Genomic_DNA"/>
</dbReference>
<keyword evidence="2" id="KW-1003">Cell membrane</keyword>
<sequence>MAAPKNNMDKKAPAKNVAGVRSDREKLFRALLVLFILIAAATALVFGVFWARQQLFNRNDRFKLREVVVKSGGYWQDKAPLLSSRLGIRPGMNLFSLKPAEIRRQLMAIPSVGNCEVVRILPDTLHLRVIERIPRAVLGNPRARWVVDETGMVIPRLESMSVSLPLPVILGMRLEDIEAGMKLDALNPALELIMLTVRNFPDISIVAINVRNPEKLEFFMRYRNQKSCKVIIPAHNRNFAFLLSTLQSAIIHAERRGDTRGTFDLSFDGNVIIR</sequence>
<dbReference type="InterPro" id="IPR013685">
    <property type="entry name" value="POTRA_FtsQ_type"/>
</dbReference>
<accession>A0A2U1B2C2</accession>
<name>A0A2U1B2C2_9BACT</name>
<keyword evidence="12" id="KW-1185">Reference proteome</keyword>
<dbReference type="EMBL" id="QEKH01000010">
    <property type="protein sequence ID" value="PVY42798.1"/>
    <property type="molecule type" value="Genomic_DNA"/>
</dbReference>
<reference evidence="11 12" key="1">
    <citation type="submission" date="2018-04" db="EMBL/GenBank/DDBJ databases">
        <title>Genomic Encyclopedia of Type Strains, Phase IV (KMG-IV): sequencing the most valuable type-strain genomes for metagenomic binning, comparative biology and taxonomic classification.</title>
        <authorList>
            <person name="Goeker M."/>
        </authorList>
    </citation>
    <scope>NUCLEOTIDE SEQUENCE [LARGE SCALE GENOMIC DNA]</scope>
    <source>
        <strain evidence="11 12">DSM 14823</strain>
    </source>
</reference>
<evidence type="ECO:0000313" key="10">
    <source>
        <dbReference type="EMBL" id="NMD88470.1"/>
    </source>
</evidence>
<keyword evidence="6 8" id="KW-0472">Membrane</keyword>
<keyword evidence="5 8" id="KW-1133">Transmembrane helix</keyword>
<dbReference type="AlphaFoldDB" id="A0A2U1B2C2"/>
<protein>
    <submittedName>
        <fullName evidence="10">FtsQ-type POTRA domain-containing protein</fullName>
    </submittedName>
    <submittedName>
        <fullName evidence="11">POTRA domain-containing FtsQ-type protein</fullName>
    </submittedName>
</protein>
<dbReference type="GeneID" id="78295021"/>
<keyword evidence="4 8" id="KW-0812">Transmembrane</keyword>
<gene>
    <name evidence="11" type="ORF">C8D82_110107</name>
    <name evidence="10" type="ORF">HF882_17930</name>
</gene>
<dbReference type="InterPro" id="IPR034746">
    <property type="entry name" value="POTRA"/>
</dbReference>
<dbReference type="GO" id="GO:0051301">
    <property type="term" value="P:cell division"/>
    <property type="evidence" value="ECO:0007669"/>
    <property type="project" value="UniProtKB-KW"/>
</dbReference>
<dbReference type="RefSeq" id="WP_116883709.1">
    <property type="nucleotide sequence ID" value="NZ_CABMMC010000015.1"/>
</dbReference>
<keyword evidence="7" id="KW-0131">Cell cycle</keyword>
<feature type="domain" description="POTRA" evidence="9">
    <location>
        <begin position="62"/>
        <end position="132"/>
    </location>
</feature>
<dbReference type="PROSITE" id="PS51779">
    <property type="entry name" value="POTRA"/>
    <property type="match status" value="1"/>
</dbReference>
<evidence type="ECO:0000313" key="11">
    <source>
        <dbReference type="EMBL" id="PVY42798.1"/>
    </source>
</evidence>
<evidence type="ECO:0000256" key="8">
    <source>
        <dbReference type="SAM" id="Phobius"/>
    </source>
</evidence>
<dbReference type="Gene3D" id="3.10.20.310">
    <property type="entry name" value="membrane protein fhac"/>
    <property type="match status" value="1"/>
</dbReference>
<keyword evidence="3" id="KW-0132">Cell division</keyword>
<dbReference type="OrthoDB" id="9783091at2"/>
<comment type="subcellular location">
    <subcellularLocation>
        <location evidence="1">Membrane</location>
    </subcellularLocation>
</comment>
<evidence type="ECO:0000313" key="13">
    <source>
        <dbReference type="Proteomes" id="UP000576225"/>
    </source>
</evidence>
<evidence type="ECO:0000256" key="7">
    <source>
        <dbReference type="ARBA" id="ARBA00023306"/>
    </source>
</evidence>
<dbReference type="Pfam" id="PF08478">
    <property type="entry name" value="POTRA_1"/>
    <property type="match status" value="1"/>
</dbReference>
<evidence type="ECO:0000256" key="1">
    <source>
        <dbReference type="ARBA" id="ARBA00004370"/>
    </source>
</evidence>
<organism evidence="11 12">
    <name type="scientific">Victivallis vadensis</name>
    <dbReference type="NCBI Taxonomy" id="172901"/>
    <lineage>
        <taxon>Bacteria</taxon>
        <taxon>Pseudomonadati</taxon>
        <taxon>Lentisphaerota</taxon>
        <taxon>Lentisphaeria</taxon>
        <taxon>Victivallales</taxon>
        <taxon>Victivallaceae</taxon>
        <taxon>Victivallis</taxon>
    </lineage>
</organism>
<evidence type="ECO:0000256" key="2">
    <source>
        <dbReference type="ARBA" id="ARBA00022475"/>
    </source>
</evidence>